<dbReference type="FunCoup" id="A0A6P6XMV6">
    <property type="interactions" value="27"/>
</dbReference>
<evidence type="ECO:0000256" key="7">
    <source>
        <dbReference type="ARBA" id="ARBA00022692"/>
    </source>
</evidence>
<dbReference type="PANTHER" id="PTHR10846:SF73">
    <property type="entry name" value="SODIUM_CALCIUM EXCHANGER MEMBRANE REGION DOMAIN-CONTAINING PROTEIN"/>
    <property type="match status" value="1"/>
</dbReference>
<dbReference type="GO" id="GO:0015293">
    <property type="term" value="F:symporter activity"/>
    <property type="evidence" value="ECO:0007669"/>
    <property type="project" value="UniProtKB-KW"/>
</dbReference>
<dbReference type="InterPro" id="IPR004837">
    <property type="entry name" value="NaCa_Exmemb"/>
</dbReference>
<evidence type="ECO:0000256" key="4">
    <source>
        <dbReference type="ARBA" id="ARBA00022449"/>
    </source>
</evidence>
<keyword evidence="19" id="KW-1185">Reference proteome</keyword>
<name>A0A6P6XMV6_DERPT</name>
<evidence type="ECO:0000256" key="12">
    <source>
        <dbReference type="ARBA" id="ARBA00022989"/>
    </source>
</evidence>
<sequence>MESIIKIDILDDKNSDYGHREQHRQIKHRIHRKCILVIVIFIVACCNIYLRSSSKPSPLSSTKIRASLLNDNDDGGGSKSRFINEKSNFYFSRHILQAKTIKQSNNSINDDHPHHSLHNKTHKIGPKNPLIPLIDAKNKTCINPAYMEFPPDLFNDRQRSRGAILIHIIVVCYMFYCLAVVCDHYFLPSLEQCSQRLNLSEDVAGATFMAAGSSAPELFTAILGVFIAKGDVGTGTIVGSAVFNILFVIGFCSLFTVSTELNWWPVVRDSSYYTFTVLLLILCIYDGEVTTFESFTLLLFYGIYILIMKYNIQIRELVFQQWQSRFGNIIDLDKSPIPAGTTTGINELNNLKGNTIHQVHYKSFQENDYGTDDIQQTSSVPKNPFVVRQPETTIFEAANQIIIKYKRLFRPNTRFRSAAHLIMIRSKKAKDKQKQQQQNLYLDDEEMQQRRMSRIGPDDENFWRKIPDPNEVGISECLKWAAQAPLAAVLYYTIPDCRTKRNMFLATFLISIIWTAIFSYIMVWMVTMIGWTFGIPDSIMGITFLAAGTSVPDAYASMHAAKMGHADMAVSNSIGSNVFDILVGLALPWFIETTIIEPGTVSSINSGGLVYAVILLFLSLLATIYLFHYNHWTLNPSLGYSLLGTYVAFLIISSAIEFNLFGSVNPPICGETLS</sequence>
<evidence type="ECO:0000259" key="18">
    <source>
        <dbReference type="Pfam" id="PF01699"/>
    </source>
</evidence>
<dbReference type="PANTHER" id="PTHR10846">
    <property type="entry name" value="SODIUM/POTASSIUM/CALCIUM EXCHANGER"/>
    <property type="match status" value="1"/>
</dbReference>
<feature type="transmembrane region" description="Helical" evidence="17">
    <location>
        <begin position="639"/>
        <end position="656"/>
    </location>
</feature>
<evidence type="ECO:0000256" key="6">
    <source>
        <dbReference type="ARBA" id="ARBA00022568"/>
    </source>
</evidence>
<organism evidence="19 20">
    <name type="scientific">Dermatophagoides pteronyssinus</name>
    <name type="common">European house dust mite</name>
    <dbReference type="NCBI Taxonomy" id="6956"/>
    <lineage>
        <taxon>Eukaryota</taxon>
        <taxon>Metazoa</taxon>
        <taxon>Ecdysozoa</taxon>
        <taxon>Arthropoda</taxon>
        <taxon>Chelicerata</taxon>
        <taxon>Arachnida</taxon>
        <taxon>Acari</taxon>
        <taxon>Acariformes</taxon>
        <taxon>Sarcoptiformes</taxon>
        <taxon>Astigmata</taxon>
        <taxon>Psoroptidia</taxon>
        <taxon>Analgoidea</taxon>
        <taxon>Pyroglyphidae</taxon>
        <taxon>Dermatophagoidinae</taxon>
        <taxon>Dermatophagoides</taxon>
    </lineage>
</organism>
<dbReference type="InterPro" id="IPR004481">
    <property type="entry name" value="K/Na/Ca-exchanger"/>
</dbReference>
<dbReference type="GO" id="GO:0005262">
    <property type="term" value="F:calcium channel activity"/>
    <property type="evidence" value="ECO:0007669"/>
    <property type="project" value="TreeGrafter"/>
</dbReference>
<feature type="transmembrane region" description="Helical" evidence="17">
    <location>
        <begin position="538"/>
        <end position="556"/>
    </location>
</feature>
<dbReference type="InterPro" id="IPR044880">
    <property type="entry name" value="NCX_ion-bd_dom_sf"/>
</dbReference>
<keyword evidence="9" id="KW-0106">Calcium</keyword>
<keyword evidence="12 17" id="KW-1133">Transmembrane helix</keyword>
<dbReference type="FunFam" id="1.20.1420.30:FF:000009">
    <property type="entry name" value="sodium/potassium/calcium exchanger 5 isoform X2"/>
    <property type="match status" value="1"/>
</dbReference>
<protein>
    <submittedName>
        <fullName evidence="20">Sodium/potassium/calcium exchanger 4-like</fullName>
    </submittedName>
</protein>
<dbReference type="GO" id="GO:0006874">
    <property type="term" value="P:intracellular calcium ion homeostasis"/>
    <property type="evidence" value="ECO:0007669"/>
    <property type="project" value="TreeGrafter"/>
</dbReference>
<evidence type="ECO:0000256" key="13">
    <source>
        <dbReference type="ARBA" id="ARBA00023053"/>
    </source>
</evidence>
<dbReference type="GO" id="GO:0008273">
    <property type="term" value="F:calcium, potassium:sodium antiporter activity"/>
    <property type="evidence" value="ECO:0007669"/>
    <property type="project" value="TreeGrafter"/>
</dbReference>
<dbReference type="GO" id="GO:0005886">
    <property type="term" value="C:plasma membrane"/>
    <property type="evidence" value="ECO:0007669"/>
    <property type="project" value="TreeGrafter"/>
</dbReference>
<dbReference type="OMA" id="CCERVKW"/>
<evidence type="ECO:0000313" key="20">
    <source>
        <dbReference type="RefSeq" id="XP_027194108.1"/>
    </source>
</evidence>
<evidence type="ECO:0000313" key="19">
    <source>
        <dbReference type="Proteomes" id="UP000515146"/>
    </source>
</evidence>
<evidence type="ECO:0000256" key="1">
    <source>
        <dbReference type="ARBA" id="ARBA00004141"/>
    </source>
</evidence>
<keyword evidence="14" id="KW-0406">Ion transport</keyword>
<evidence type="ECO:0000256" key="17">
    <source>
        <dbReference type="SAM" id="Phobius"/>
    </source>
</evidence>
<keyword evidence="16" id="KW-0739">Sodium transport</keyword>
<gene>
    <name evidence="20" type="primary">LOC113788847</name>
</gene>
<keyword evidence="5" id="KW-0633">Potassium transport</keyword>
<feature type="transmembrane region" description="Helical" evidence="17">
    <location>
        <begin position="206"/>
        <end position="228"/>
    </location>
</feature>
<dbReference type="Proteomes" id="UP000515146">
    <property type="component" value="Unplaced"/>
</dbReference>
<keyword evidence="7 17" id="KW-0812">Transmembrane</keyword>
<reference evidence="20" key="1">
    <citation type="submission" date="2025-08" db="UniProtKB">
        <authorList>
            <consortium name="RefSeq"/>
        </authorList>
    </citation>
    <scope>IDENTIFICATION</scope>
    <source>
        <strain evidence="20">Airmid</strain>
    </source>
</reference>
<feature type="transmembrane region" description="Helical" evidence="17">
    <location>
        <begin position="235"/>
        <end position="257"/>
    </location>
</feature>
<dbReference type="OrthoDB" id="2127281at2759"/>
<accession>A0A6P6XMV6</accession>
<evidence type="ECO:0000256" key="5">
    <source>
        <dbReference type="ARBA" id="ARBA00022538"/>
    </source>
</evidence>
<feature type="transmembrane region" description="Helical" evidence="17">
    <location>
        <begin position="277"/>
        <end position="307"/>
    </location>
</feature>
<feature type="domain" description="Sodium/calcium exchanger membrane region" evidence="18">
    <location>
        <begin position="505"/>
        <end position="653"/>
    </location>
</feature>
<evidence type="ECO:0000256" key="10">
    <source>
        <dbReference type="ARBA" id="ARBA00022847"/>
    </source>
</evidence>
<dbReference type="AlphaFoldDB" id="A0A6P6XMV6"/>
<keyword evidence="10" id="KW-0769">Symport</keyword>
<feature type="transmembrane region" description="Helical" evidence="17">
    <location>
        <begin position="504"/>
        <end position="526"/>
    </location>
</feature>
<dbReference type="Pfam" id="PF01699">
    <property type="entry name" value="Na_Ca_ex"/>
    <property type="match status" value="2"/>
</dbReference>
<evidence type="ECO:0000256" key="2">
    <source>
        <dbReference type="ARBA" id="ARBA00005364"/>
    </source>
</evidence>
<feature type="domain" description="Sodium/calcium exchanger membrane region" evidence="18">
    <location>
        <begin position="168"/>
        <end position="308"/>
    </location>
</feature>
<feature type="transmembrane region" description="Helical" evidence="17">
    <location>
        <begin position="608"/>
        <end position="627"/>
    </location>
</feature>
<keyword evidence="13" id="KW-0915">Sodium</keyword>
<proteinExistence type="inferred from homology"/>
<comment type="similarity">
    <text evidence="2">Belongs to the Ca(2+):cation antiporter (CaCA) (TC 2.A.19) family. SLC24A subfamily.</text>
</comment>
<feature type="transmembrane region" description="Helical" evidence="17">
    <location>
        <begin position="577"/>
        <end position="596"/>
    </location>
</feature>
<dbReference type="Gene3D" id="1.20.1420.30">
    <property type="entry name" value="NCX, central ion-binding region"/>
    <property type="match status" value="2"/>
</dbReference>
<feature type="transmembrane region" description="Helical" evidence="17">
    <location>
        <begin position="164"/>
        <end position="186"/>
    </location>
</feature>
<dbReference type="KEGG" id="dpte:113788847"/>
<evidence type="ECO:0000256" key="8">
    <source>
        <dbReference type="ARBA" id="ARBA00022729"/>
    </source>
</evidence>
<keyword evidence="15 17" id="KW-0472">Membrane</keyword>
<keyword evidence="11" id="KW-0630">Potassium</keyword>
<evidence type="ECO:0000256" key="9">
    <source>
        <dbReference type="ARBA" id="ARBA00022837"/>
    </source>
</evidence>
<dbReference type="InParanoid" id="A0A6P6XMV6"/>
<dbReference type="RefSeq" id="XP_027194108.1">
    <property type="nucleotide sequence ID" value="XM_027338307.1"/>
</dbReference>
<comment type="subcellular location">
    <subcellularLocation>
        <location evidence="1">Membrane</location>
        <topology evidence="1">Multi-pass membrane protein</topology>
    </subcellularLocation>
</comment>
<evidence type="ECO:0000256" key="14">
    <source>
        <dbReference type="ARBA" id="ARBA00023065"/>
    </source>
</evidence>
<dbReference type="NCBIfam" id="TIGR00367">
    <property type="entry name" value="calcium/sodium antiporter"/>
    <property type="match status" value="1"/>
</dbReference>
<keyword evidence="4" id="KW-0050">Antiport</keyword>
<evidence type="ECO:0000256" key="3">
    <source>
        <dbReference type="ARBA" id="ARBA00022448"/>
    </source>
</evidence>
<keyword evidence="8" id="KW-0732">Signal</keyword>
<evidence type="ECO:0000256" key="16">
    <source>
        <dbReference type="ARBA" id="ARBA00023201"/>
    </source>
</evidence>
<dbReference type="FunFam" id="1.20.1420.30:FF:000004">
    <property type="entry name" value="Sodium/potassium/calcium exchanger 2 isoform 1"/>
    <property type="match status" value="1"/>
</dbReference>
<evidence type="ECO:0000256" key="15">
    <source>
        <dbReference type="ARBA" id="ARBA00023136"/>
    </source>
</evidence>
<keyword evidence="6" id="KW-0109">Calcium transport</keyword>
<evidence type="ECO:0000256" key="11">
    <source>
        <dbReference type="ARBA" id="ARBA00022958"/>
    </source>
</evidence>
<keyword evidence="3" id="KW-0813">Transport</keyword>